<dbReference type="EMBL" id="JAZHXI010000021">
    <property type="protein sequence ID" value="KAL2060715.1"/>
    <property type="molecule type" value="Genomic_DNA"/>
</dbReference>
<dbReference type="InterPro" id="IPR022190">
    <property type="entry name" value="DUF3716"/>
</dbReference>
<reference evidence="2 3" key="1">
    <citation type="journal article" date="2024" name="Commun. Biol.">
        <title>Comparative genomic analysis of thermophilic fungi reveals convergent evolutionary adaptations and gene losses.</title>
        <authorList>
            <person name="Steindorff A.S."/>
            <person name="Aguilar-Pontes M.V."/>
            <person name="Robinson A.J."/>
            <person name="Andreopoulos B."/>
            <person name="LaButti K."/>
            <person name="Kuo A."/>
            <person name="Mondo S."/>
            <person name="Riley R."/>
            <person name="Otillar R."/>
            <person name="Haridas S."/>
            <person name="Lipzen A."/>
            <person name="Grimwood J."/>
            <person name="Schmutz J."/>
            <person name="Clum A."/>
            <person name="Reid I.D."/>
            <person name="Moisan M.C."/>
            <person name="Butler G."/>
            <person name="Nguyen T.T.M."/>
            <person name="Dewar K."/>
            <person name="Conant G."/>
            <person name="Drula E."/>
            <person name="Henrissat B."/>
            <person name="Hansel C."/>
            <person name="Singer S."/>
            <person name="Hutchinson M.I."/>
            <person name="de Vries R.P."/>
            <person name="Natvig D.O."/>
            <person name="Powell A.J."/>
            <person name="Tsang A."/>
            <person name="Grigoriev I.V."/>
        </authorList>
    </citation>
    <scope>NUCLEOTIDE SEQUENCE [LARGE SCALE GENOMIC DNA]</scope>
    <source>
        <strain evidence="2 3">CBS 494.80</strain>
    </source>
</reference>
<proteinExistence type="predicted"/>
<accession>A0ABR4BSU6</accession>
<feature type="compositionally biased region" description="Basic and acidic residues" evidence="1">
    <location>
        <begin position="77"/>
        <end position="87"/>
    </location>
</feature>
<keyword evidence="3" id="KW-1185">Reference proteome</keyword>
<organism evidence="2 3">
    <name type="scientific">Oculimacula yallundae</name>
    <dbReference type="NCBI Taxonomy" id="86028"/>
    <lineage>
        <taxon>Eukaryota</taxon>
        <taxon>Fungi</taxon>
        <taxon>Dikarya</taxon>
        <taxon>Ascomycota</taxon>
        <taxon>Pezizomycotina</taxon>
        <taxon>Leotiomycetes</taxon>
        <taxon>Helotiales</taxon>
        <taxon>Ploettnerulaceae</taxon>
        <taxon>Oculimacula</taxon>
    </lineage>
</organism>
<sequence length="323" mass="35636">MATQHHRSASTIDDDASDDDLDARYARELAALKARQEVEIRHAKEQADLKANYDKEKLRAGKRARAYLQEPPEDECPAAKKSRDGEGAKLAAQSTIDTKGDIISNAIDLDKDDEIAVSRARHRTLNTSKTKHGIMKYSSSSKFPNTSPLCPATVESTSANAGINVATQDIHNDTANAATLSMNKYSKKYLFLTTKPLRNSPVMKTIFTFSPVRRLELSTRMSLNMKNPKMKHAACAYIRGSNPLTGSCSCCSKKIVTRSAGMFKKCVVLPGCFRGACANCYLHDAKRCSYYVAEISSHGTNVANDDADDDEYLDHENPPHQPR</sequence>
<comment type="caution">
    <text evidence="2">The sequence shown here is derived from an EMBL/GenBank/DDBJ whole genome shotgun (WGS) entry which is preliminary data.</text>
</comment>
<dbReference type="Pfam" id="PF12511">
    <property type="entry name" value="DUF3716"/>
    <property type="match status" value="1"/>
</dbReference>
<gene>
    <name evidence="2" type="ORF">VTL71DRAFT_9356</name>
</gene>
<evidence type="ECO:0000313" key="2">
    <source>
        <dbReference type="EMBL" id="KAL2060715.1"/>
    </source>
</evidence>
<feature type="region of interest" description="Disordered" evidence="1">
    <location>
        <begin position="1"/>
        <end position="20"/>
    </location>
</feature>
<protein>
    <submittedName>
        <fullName evidence="2">Uncharacterized protein</fullName>
    </submittedName>
</protein>
<evidence type="ECO:0000313" key="3">
    <source>
        <dbReference type="Proteomes" id="UP001595075"/>
    </source>
</evidence>
<dbReference type="Proteomes" id="UP001595075">
    <property type="component" value="Unassembled WGS sequence"/>
</dbReference>
<name>A0ABR4BSU6_9HELO</name>
<evidence type="ECO:0000256" key="1">
    <source>
        <dbReference type="SAM" id="MobiDB-lite"/>
    </source>
</evidence>
<feature type="region of interest" description="Disordered" evidence="1">
    <location>
        <begin position="68"/>
        <end position="87"/>
    </location>
</feature>